<comment type="caution">
    <text evidence="1">The sequence shown here is derived from an EMBL/GenBank/DDBJ whole genome shotgun (WGS) entry which is preliminary data.</text>
</comment>
<proteinExistence type="predicted"/>
<accession>A0ABS1JUN1</accession>
<keyword evidence="2" id="KW-1185">Reference proteome</keyword>
<reference evidence="1 2" key="1">
    <citation type="journal article" date="2017" name="Int. J. Syst. Evol. Microbiol.">
        <title>Ramlibacter alkalitolerans sp. nov., alkali-tolerant bacterium isolated from soil of ginseng.</title>
        <authorList>
            <person name="Lee D.H."/>
            <person name="Cha C.J."/>
        </authorList>
    </citation>
    <scope>NUCLEOTIDE SEQUENCE [LARGE SCALE GENOMIC DNA]</scope>
    <source>
        <strain evidence="1 2">KACC 19305</strain>
    </source>
</reference>
<dbReference type="RefSeq" id="WP_201692497.1">
    <property type="nucleotide sequence ID" value="NZ_JAEQND010000013.1"/>
</dbReference>
<organism evidence="1 2">
    <name type="scientific">Ramlibacter alkalitolerans</name>
    <dbReference type="NCBI Taxonomy" id="2039631"/>
    <lineage>
        <taxon>Bacteria</taxon>
        <taxon>Pseudomonadati</taxon>
        <taxon>Pseudomonadota</taxon>
        <taxon>Betaproteobacteria</taxon>
        <taxon>Burkholderiales</taxon>
        <taxon>Comamonadaceae</taxon>
        <taxon>Ramlibacter</taxon>
    </lineage>
</organism>
<dbReference type="EMBL" id="JAEQND010000013">
    <property type="protein sequence ID" value="MBL0427866.1"/>
    <property type="molecule type" value="Genomic_DNA"/>
</dbReference>
<sequence>MDELTYLQDAIEAGAGRQLRDAGMSVETACTAAYPAQLSIRIGSPHKDCPVTLRRLYTQHGPSAAFIREWWEFQDPRKPEDHPQNVFLRRIAAIEHNIGRLNDFIGLLQDLEPSYQCGTYSVPDTFGPEEEHRLFQLPSAKNFPDLAGDKLQQAVVLARLTEREPIHRQLASVDWSEWRLAFGGFRVTGEHEDAVFHLKFLPVGKTSPELSLDLTAEGGVRTVTASATRPTLVMCPTMPAGPLTLAEALEHSVEQVKRNQAFIRADRKLAREAER</sequence>
<dbReference type="Proteomes" id="UP000622707">
    <property type="component" value="Unassembled WGS sequence"/>
</dbReference>
<evidence type="ECO:0000313" key="2">
    <source>
        <dbReference type="Proteomes" id="UP000622707"/>
    </source>
</evidence>
<name>A0ABS1JUN1_9BURK</name>
<protein>
    <submittedName>
        <fullName evidence="1">Uncharacterized protein</fullName>
    </submittedName>
</protein>
<evidence type="ECO:0000313" key="1">
    <source>
        <dbReference type="EMBL" id="MBL0427866.1"/>
    </source>
</evidence>
<gene>
    <name evidence="1" type="ORF">JI746_22355</name>
</gene>